<feature type="non-terminal residue" evidence="1">
    <location>
        <position position="106"/>
    </location>
</feature>
<dbReference type="AlphaFoldDB" id="A0A371F1X3"/>
<dbReference type="Proteomes" id="UP000257109">
    <property type="component" value="Unassembled WGS sequence"/>
</dbReference>
<dbReference type="SUPFAM" id="SSF52540">
    <property type="entry name" value="P-loop containing nucleoside triphosphate hydrolases"/>
    <property type="match status" value="1"/>
</dbReference>
<organism evidence="1 2">
    <name type="scientific">Mucuna pruriens</name>
    <name type="common">Velvet bean</name>
    <name type="synonym">Dolichos pruriens</name>
    <dbReference type="NCBI Taxonomy" id="157652"/>
    <lineage>
        <taxon>Eukaryota</taxon>
        <taxon>Viridiplantae</taxon>
        <taxon>Streptophyta</taxon>
        <taxon>Embryophyta</taxon>
        <taxon>Tracheophyta</taxon>
        <taxon>Spermatophyta</taxon>
        <taxon>Magnoliopsida</taxon>
        <taxon>eudicotyledons</taxon>
        <taxon>Gunneridae</taxon>
        <taxon>Pentapetalae</taxon>
        <taxon>rosids</taxon>
        <taxon>fabids</taxon>
        <taxon>Fabales</taxon>
        <taxon>Fabaceae</taxon>
        <taxon>Papilionoideae</taxon>
        <taxon>50 kb inversion clade</taxon>
        <taxon>NPAAA clade</taxon>
        <taxon>indigoferoid/millettioid clade</taxon>
        <taxon>Phaseoleae</taxon>
        <taxon>Mucuna</taxon>
    </lineage>
</organism>
<name>A0A371F1X3_MUCPR</name>
<dbReference type="InterPro" id="IPR027417">
    <property type="entry name" value="P-loop_NTPase"/>
</dbReference>
<sequence length="106" mass="12350">IIIISRDSHILRNHGVNEVYNAQLVNVNKSLQLLCRKTFKSVDIVKDYEKLTYDVLKYVNSLLLVNKWRSALARQKENPSKDIMNVLQISFDGLEEMEKKIFLDIA</sequence>
<gene>
    <name evidence="1" type="primary">N</name>
    <name evidence="1" type="ORF">CR513_48254</name>
</gene>
<keyword evidence="2" id="KW-1185">Reference proteome</keyword>
<dbReference type="EMBL" id="QJKJ01010972">
    <property type="protein sequence ID" value="RDX72289.1"/>
    <property type="molecule type" value="Genomic_DNA"/>
</dbReference>
<accession>A0A371F1X3</accession>
<evidence type="ECO:0000313" key="2">
    <source>
        <dbReference type="Proteomes" id="UP000257109"/>
    </source>
</evidence>
<protein>
    <submittedName>
        <fullName evidence="1">TMV resistance protein N</fullName>
    </submittedName>
</protein>
<proteinExistence type="predicted"/>
<dbReference type="OrthoDB" id="1431708at2759"/>
<dbReference type="PANTHER" id="PTHR11017">
    <property type="entry name" value="LEUCINE-RICH REPEAT-CONTAINING PROTEIN"/>
    <property type="match status" value="1"/>
</dbReference>
<evidence type="ECO:0000313" key="1">
    <source>
        <dbReference type="EMBL" id="RDX72289.1"/>
    </source>
</evidence>
<dbReference type="GO" id="GO:0006952">
    <property type="term" value="P:defense response"/>
    <property type="evidence" value="ECO:0007669"/>
    <property type="project" value="InterPro"/>
</dbReference>
<dbReference type="PANTHER" id="PTHR11017:SF259">
    <property type="entry name" value="ADP-RIBOSYL CYCLASE_CYCLIC ADP-RIBOSE HYDROLASE"/>
    <property type="match status" value="1"/>
</dbReference>
<comment type="caution">
    <text evidence="1">The sequence shown here is derived from an EMBL/GenBank/DDBJ whole genome shotgun (WGS) entry which is preliminary data.</text>
</comment>
<reference evidence="1" key="1">
    <citation type="submission" date="2018-05" db="EMBL/GenBank/DDBJ databases">
        <title>Draft genome of Mucuna pruriens seed.</title>
        <authorList>
            <person name="Nnadi N.E."/>
            <person name="Vos R."/>
            <person name="Hasami M.H."/>
            <person name="Devisetty U.K."/>
            <person name="Aguiy J.C."/>
        </authorList>
    </citation>
    <scope>NUCLEOTIDE SEQUENCE [LARGE SCALE GENOMIC DNA]</scope>
    <source>
        <strain evidence="1">JCA_2017</strain>
    </source>
</reference>
<dbReference type="InterPro" id="IPR044974">
    <property type="entry name" value="Disease_R_plants"/>
</dbReference>
<feature type="non-terminal residue" evidence="1">
    <location>
        <position position="1"/>
    </location>
</feature>